<dbReference type="Gene3D" id="3.40.50.10490">
    <property type="entry name" value="Glucose-6-phosphate isomerase like protein, domain 1"/>
    <property type="match status" value="1"/>
</dbReference>
<accession>A0A940SQR2</accession>
<dbReference type="Pfam" id="PF01418">
    <property type="entry name" value="HTH_6"/>
    <property type="match status" value="1"/>
</dbReference>
<proteinExistence type="predicted"/>
<comment type="caution">
    <text evidence="2">The sequence shown here is derived from an EMBL/GenBank/DDBJ whole genome shotgun (WGS) entry which is preliminary data.</text>
</comment>
<dbReference type="Proteomes" id="UP000674938">
    <property type="component" value="Unassembled WGS sequence"/>
</dbReference>
<sequence>MILQQLMETTNFTYQEQAIVDYIVKHPRLILESTAKDLAAKTYTSSATIVRFCKKLGFKGYPDFQLNFVKETAHLRDDTITALSKDLSNTEVSTYVENLYLDTVQQTKELLNKDTFNRVINLLIHIKKIDFYASDINFSRVQSTCIKLTNVGIHAQVFNALNEFYVSNLNPQDSVSIIVSHTGKNPTMIDAAYQLRKRQVKTIGITNKINKDLELICNESLYVFFSNNGSMSALQYGLSLEYLLDTIYACLVVKKGGL</sequence>
<dbReference type="CDD" id="cd05013">
    <property type="entry name" value="SIS_RpiR"/>
    <property type="match status" value="1"/>
</dbReference>
<evidence type="ECO:0000313" key="2">
    <source>
        <dbReference type="EMBL" id="MBP1039987.1"/>
    </source>
</evidence>
<dbReference type="Gene3D" id="1.10.10.10">
    <property type="entry name" value="Winged helix-like DNA-binding domain superfamily/Winged helix DNA-binding domain"/>
    <property type="match status" value="1"/>
</dbReference>
<protein>
    <submittedName>
        <fullName evidence="2">MurR/RpiR family transcriptional regulator</fullName>
    </submittedName>
</protein>
<dbReference type="InterPro" id="IPR000281">
    <property type="entry name" value="HTH_RpiR"/>
</dbReference>
<dbReference type="InterPro" id="IPR047640">
    <property type="entry name" value="RpiR-like"/>
</dbReference>
<dbReference type="InterPro" id="IPR009057">
    <property type="entry name" value="Homeodomain-like_sf"/>
</dbReference>
<dbReference type="PROSITE" id="PS51071">
    <property type="entry name" value="HTH_RPIR"/>
    <property type="match status" value="1"/>
</dbReference>
<gene>
    <name evidence="2" type="ORF">I6N95_03075</name>
</gene>
<evidence type="ECO:0000313" key="3">
    <source>
        <dbReference type="Proteomes" id="UP000674938"/>
    </source>
</evidence>
<keyword evidence="3" id="KW-1185">Reference proteome</keyword>
<organism evidence="2 3">
    <name type="scientific">Vagococcus allomyrinae</name>
    <dbReference type="NCBI Taxonomy" id="2794353"/>
    <lineage>
        <taxon>Bacteria</taxon>
        <taxon>Bacillati</taxon>
        <taxon>Bacillota</taxon>
        <taxon>Bacilli</taxon>
        <taxon>Lactobacillales</taxon>
        <taxon>Enterococcaceae</taxon>
        <taxon>Vagococcus</taxon>
    </lineage>
</organism>
<dbReference type="AlphaFoldDB" id="A0A940SQR2"/>
<dbReference type="GO" id="GO:0097367">
    <property type="term" value="F:carbohydrate derivative binding"/>
    <property type="evidence" value="ECO:0007669"/>
    <property type="project" value="InterPro"/>
</dbReference>
<reference evidence="2" key="1">
    <citation type="submission" date="2020-12" db="EMBL/GenBank/DDBJ databases">
        <title>Vagococcus allomyrinae sp. nov. and Enterococcus lavae sp. nov., isolated from the larvae of Allomyrina dichotoma.</title>
        <authorList>
            <person name="Lee S.D."/>
        </authorList>
    </citation>
    <scope>NUCLEOTIDE SEQUENCE</scope>
    <source>
        <strain evidence="2">BWB3-3</strain>
    </source>
</reference>
<dbReference type="InterPro" id="IPR036388">
    <property type="entry name" value="WH-like_DNA-bd_sf"/>
</dbReference>
<dbReference type="GO" id="GO:1901135">
    <property type="term" value="P:carbohydrate derivative metabolic process"/>
    <property type="evidence" value="ECO:0007669"/>
    <property type="project" value="InterPro"/>
</dbReference>
<dbReference type="PANTHER" id="PTHR30514:SF21">
    <property type="entry name" value="RPIR-FAMILY TRANSCRIPTIONAL REGULATOR"/>
    <property type="match status" value="1"/>
</dbReference>
<dbReference type="InterPro" id="IPR046348">
    <property type="entry name" value="SIS_dom_sf"/>
</dbReference>
<dbReference type="InterPro" id="IPR035472">
    <property type="entry name" value="RpiR-like_SIS"/>
</dbReference>
<feature type="domain" description="HTH rpiR-type" evidence="1">
    <location>
        <begin position="1"/>
        <end position="75"/>
    </location>
</feature>
<evidence type="ECO:0000259" key="1">
    <source>
        <dbReference type="PROSITE" id="PS51071"/>
    </source>
</evidence>
<dbReference type="GO" id="GO:0003700">
    <property type="term" value="F:DNA-binding transcription factor activity"/>
    <property type="evidence" value="ECO:0007669"/>
    <property type="project" value="InterPro"/>
</dbReference>
<dbReference type="EMBL" id="JAEEGA010000002">
    <property type="protein sequence ID" value="MBP1039987.1"/>
    <property type="molecule type" value="Genomic_DNA"/>
</dbReference>
<dbReference type="PANTHER" id="PTHR30514">
    <property type="entry name" value="GLUCOKINASE"/>
    <property type="match status" value="1"/>
</dbReference>
<dbReference type="SUPFAM" id="SSF53697">
    <property type="entry name" value="SIS domain"/>
    <property type="match status" value="1"/>
</dbReference>
<dbReference type="SUPFAM" id="SSF46689">
    <property type="entry name" value="Homeodomain-like"/>
    <property type="match status" value="1"/>
</dbReference>
<dbReference type="GO" id="GO:0003677">
    <property type="term" value="F:DNA binding"/>
    <property type="evidence" value="ECO:0007669"/>
    <property type="project" value="InterPro"/>
</dbReference>
<dbReference type="RefSeq" id="WP_209524887.1">
    <property type="nucleotide sequence ID" value="NZ_JAEEGA010000002.1"/>
</dbReference>
<name>A0A940SQR2_9ENTE</name>